<evidence type="ECO:0000313" key="2">
    <source>
        <dbReference type="Proteomes" id="UP000805193"/>
    </source>
</evidence>
<gene>
    <name evidence="1" type="ORF">HPB47_019708</name>
</gene>
<proteinExistence type="predicted"/>
<dbReference type="EMBL" id="JABSTQ010009039">
    <property type="protein sequence ID" value="KAG0433671.1"/>
    <property type="molecule type" value="Genomic_DNA"/>
</dbReference>
<keyword evidence="2" id="KW-1185">Reference proteome</keyword>
<reference evidence="1 2" key="1">
    <citation type="journal article" date="2020" name="Cell">
        <title>Large-Scale Comparative Analyses of Tick Genomes Elucidate Their Genetic Diversity and Vector Capacities.</title>
        <authorList>
            <consortium name="Tick Genome and Microbiome Consortium (TIGMIC)"/>
            <person name="Jia N."/>
            <person name="Wang J."/>
            <person name="Shi W."/>
            <person name="Du L."/>
            <person name="Sun Y."/>
            <person name="Zhan W."/>
            <person name="Jiang J.F."/>
            <person name="Wang Q."/>
            <person name="Zhang B."/>
            <person name="Ji P."/>
            <person name="Bell-Sakyi L."/>
            <person name="Cui X.M."/>
            <person name="Yuan T.T."/>
            <person name="Jiang B.G."/>
            <person name="Yang W.F."/>
            <person name="Lam T.T."/>
            <person name="Chang Q.C."/>
            <person name="Ding S.J."/>
            <person name="Wang X.J."/>
            <person name="Zhu J.G."/>
            <person name="Ruan X.D."/>
            <person name="Zhao L."/>
            <person name="Wei J.T."/>
            <person name="Ye R.Z."/>
            <person name="Que T.C."/>
            <person name="Du C.H."/>
            <person name="Zhou Y.H."/>
            <person name="Cheng J.X."/>
            <person name="Dai P.F."/>
            <person name="Guo W.B."/>
            <person name="Han X.H."/>
            <person name="Huang E.J."/>
            <person name="Li L.F."/>
            <person name="Wei W."/>
            <person name="Gao Y.C."/>
            <person name="Liu J.Z."/>
            <person name="Shao H.Z."/>
            <person name="Wang X."/>
            <person name="Wang C.C."/>
            <person name="Yang T.C."/>
            <person name="Huo Q.B."/>
            <person name="Li W."/>
            <person name="Chen H.Y."/>
            <person name="Chen S.E."/>
            <person name="Zhou L.G."/>
            <person name="Ni X.B."/>
            <person name="Tian J.H."/>
            <person name="Sheng Y."/>
            <person name="Liu T."/>
            <person name="Pan Y.S."/>
            <person name="Xia L.Y."/>
            <person name="Li J."/>
            <person name="Zhao F."/>
            <person name="Cao W.C."/>
        </authorList>
    </citation>
    <scope>NUCLEOTIDE SEQUENCE [LARGE SCALE GENOMIC DNA]</scope>
    <source>
        <strain evidence="1">Iper-2018</strain>
    </source>
</reference>
<dbReference type="Proteomes" id="UP000805193">
    <property type="component" value="Unassembled WGS sequence"/>
</dbReference>
<organism evidence="1 2">
    <name type="scientific">Ixodes persulcatus</name>
    <name type="common">Taiga tick</name>
    <dbReference type="NCBI Taxonomy" id="34615"/>
    <lineage>
        <taxon>Eukaryota</taxon>
        <taxon>Metazoa</taxon>
        <taxon>Ecdysozoa</taxon>
        <taxon>Arthropoda</taxon>
        <taxon>Chelicerata</taxon>
        <taxon>Arachnida</taxon>
        <taxon>Acari</taxon>
        <taxon>Parasitiformes</taxon>
        <taxon>Ixodida</taxon>
        <taxon>Ixodoidea</taxon>
        <taxon>Ixodidae</taxon>
        <taxon>Ixodinae</taxon>
        <taxon>Ixodes</taxon>
    </lineage>
</organism>
<comment type="caution">
    <text evidence="1">The sequence shown here is derived from an EMBL/GenBank/DDBJ whole genome shotgun (WGS) entry which is preliminary data.</text>
</comment>
<evidence type="ECO:0000313" key="1">
    <source>
        <dbReference type="EMBL" id="KAG0433671.1"/>
    </source>
</evidence>
<name>A0AC60QJF5_IXOPE</name>
<protein>
    <submittedName>
        <fullName evidence="1">Uncharacterized protein</fullName>
    </submittedName>
</protein>
<accession>A0AC60QJF5</accession>
<sequence length="201" mass="22108">MAPEPAVSAPVEESSGARTHTGQAGGGGGRPGRNASRKVRAEKRPERRWFNHRDEFPGVVISRRRRPSQPAGRPSGGGRRVYAGGCRFWLTPAFLSGTIGMLWHLKPSPETRELRLLETEGGGRNPSSAVLIYEPSEQAENRVRQRAAGPVFRTPGLESWKLIAQRQRQNAGHRDAHAAGGECVFGRSQTRLIERTSLSER</sequence>